<dbReference type="InterPro" id="IPR002110">
    <property type="entry name" value="Ankyrin_rpt"/>
</dbReference>
<keyword evidence="1" id="KW-0040">ANK repeat</keyword>
<dbReference type="Gene3D" id="1.25.40.20">
    <property type="entry name" value="Ankyrin repeat-containing domain"/>
    <property type="match status" value="1"/>
</dbReference>
<dbReference type="Proteomes" id="UP000001307">
    <property type="component" value="Unassembled WGS sequence"/>
</dbReference>
<evidence type="ECO:0000313" key="3">
    <source>
        <dbReference type="Proteomes" id="UP000001307"/>
    </source>
</evidence>
<name>E4WUA9_OIKDI</name>
<keyword evidence="3" id="KW-1185">Reference proteome</keyword>
<gene>
    <name evidence="2" type="ORF">GSOID_T00006416001</name>
</gene>
<dbReference type="PROSITE" id="PS50088">
    <property type="entry name" value="ANK_REPEAT"/>
    <property type="match status" value="1"/>
</dbReference>
<dbReference type="InterPro" id="IPR036770">
    <property type="entry name" value="Ankyrin_rpt-contain_sf"/>
</dbReference>
<dbReference type="InParanoid" id="E4WUA9"/>
<organism evidence="2">
    <name type="scientific">Oikopleura dioica</name>
    <name type="common">Tunicate</name>
    <dbReference type="NCBI Taxonomy" id="34765"/>
    <lineage>
        <taxon>Eukaryota</taxon>
        <taxon>Metazoa</taxon>
        <taxon>Chordata</taxon>
        <taxon>Tunicata</taxon>
        <taxon>Appendicularia</taxon>
        <taxon>Copelata</taxon>
        <taxon>Oikopleuridae</taxon>
        <taxon>Oikopleura</taxon>
    </lineage>
</organism>
<accession>E4WUA9</accession>
<reference evidence="2" key="1">
    <citation type="journal article" date="2010" name="Science">
        <title>Plasticity of animal genome architecture unmasked by rapid evolution of a pelagic tunicate.</title>
        <authorList>
            <person name="Denoeud F."/>
            <person name="Henriet S."/>
            <person name="Mungpakdee S."/>
            <person name="Aury J.M."/>
            <person name="Da Silva C."/>
            <person name="Brinkmann H."/>
            <person name="Mikhaleva J."/>
            <person name="Olsen L.C."/>
            <person name="Jubin C."/>
            <person name="Canestro C."/>
            <person name="Bouquet J.M."/>
            <person name="Danks G."/>
            <person name="Poulain J."/>
            <person name="Campsteijn C."/>
            <person name="Adamski M."/>
            <person name="Cross I."/>
            <person name="Yadetie F."/>
            <person name="Muffato M."/>
            <person name="Louis A."/>
            <person name="Butcher S."/>
            <person name="Tsagkogeorga G."/>
            <person name="Konrad A."/>
            <person name="Singh S."/>
            <person name="Jensen M.F."/>
            <person name="Cong E.H."/>
            <person name="Eikeseth-Otteraa H."/>
            <person name="Noel B."/>
            <person name="Anthouard V."/>
            <person name="Porcel B.M."/>
            <person name="Kachouri-Lafond R."/>
            <person name="Nishino A."/>
            <person name="Ugolini M."/>
            <person name="Chourrout P."/>
            <person name="Nishida H."/>
            <person name="Aasland R."/>
            <person name="Huzurbazar S."/>
            <person name="Westhof E."/>
            <person name="Delsuc F."/>
            <person name="Lehrach H."/>
            <person name="Reinhardt R."/>
            <person name="Weissenbach J."/>
            <person name="Roy S.W."/>
            <person name="Artiguenave F."/>
            <person name="Postlethwait J.H."/>
            <person name="Manak J.R."/>
            <person name="Thompson E.M."/>
            <person name="Jaillon O."/>
            <person name="Du Pasquier L."/>
            <person name="Boudinot P."/>
            <person name="Liberles D.A."/>
            <person name="Volff J.N."/>
            <person name="Philippe H."/>
            <person name="Lenhard B."/>
            <person name="Roest Crollius H."/>
            <person name="Wincker P."/>
            <person name="Chourrout D."/>
        </authorList>
    </citation>
    <scope>NUCLEOTIDE SEQUENCE [LARGE SCALE GENOMIC DNA]</scope>
</reference>
<evidence type="ECO:0000256" key="1">
    <source>
        <dbReference type="PROSITE-ProRule" id="PRU00023"/>
    </source>
</evidence>
<dbReference type="SUPFAM" id="SSF48403">
    <property type="entry name" value="Ankyrin repeat"/>
    <property type="match status" value="1"/>
</dbReference>
<dbReference type="PROSITE" id="PS50297">
    <property type="entry name" value="ANK_REP_REGION"/>
    <property type="match status" value="1"/>
</dbReference>
<dbReference type="EMBL" id="FN653016">
    <property type="protein sequence ID" value="CBY07325.1"/>
    <property type="molecule type" value="Genomic_DNA"/>
</dbReference>
<proteinExistence type="predicted"/>
<evidence type="ECO:0000313" key="2">
    <source>
        <dbReference type="EMBL" id="CBY07325.1"/>
    </source>
</evidence>
<feature type="repeat" description="ANK" evidence="1">
    <location>
        <begin position="50"/>
        <end position="74"/>
    </location>
</feature>
<dbReference type="AlphaFoldDB" id="E4WUA9"/>
<protein>
    <submittedName>
        <fullName evidence="2">Uncharacterized protein</fullName>
    </submittedName>
</protein>
<sequence>MAEDGKILTRHVFMKQKYISDIHSAVDSGDTSWLELSLAHQNNTTVFGSKGETALHRAAKKSNYQVIQKLIDHGFSPLAVGTGFKKD</sequence>
<dbReference type="OrthoDB" id="2157354at2759"/>
<dbReference type="Pfam" id="PF13637">
    <property type="entry name" value="Ank_4"/>
    <property type="match status" value="1"/>
</dbReference>